<protein>
    <submittedName>
        <fullName evidence="1">Uncharacterized protein</fullName>
    </submittedName>
</protein>
<dbReference type="EMBL" id="CAADRN010000285">
    <property type="protein sequence ID" value="VFU17130.1"/>
    <property type="molecule type" value="Genomic_DNA"/>
</dbReference>
<gene>
    <name evidence="1" type="ORF">SCFA_3550003</name>
</gene>
<accession>A0A485M4W6</accession>
<organism evidence="1">
    <name type="scientific">anaerobic digester metagenome</name>
    <dbReference type="NCBI Taxonomy" id="1263854"/>
    <lineage>
        <taxon>unclassified sequences</taxon>
        <taxon>metagenomes</taxon>
        <taxon>ecological metagenomes</taxon>
    </lineage>
</organism>
<evidence type="ECO:0000313" key="1">
    <source>
        <dbReference type="EMBL" id="VFU17130.1"/>
    </source>
</evidence>
<sequence>MRNVDINTVNSLIIELPQVVTHYPYINASSAGKICISAFILIRTISLL</sequence>
<proteinExistence type="predicted"/>
<reference evidence="1" key="1">
    <citation type="submission" date="2019-03" db="EMBL/GenBank/DDBJ databases">
        <authorList>
            <person name="Hao L."/>
        </authorList>
    </citation>
    <scope>NUCLEOTIDE SEQUENCE</scope>
</reference>
<name>A0A485M4W6_9ZZZZ</name>
<dbReference type="AlphaFoldDB" id="A0A485M4W6"/>